<dbReference type="EMBL" id="JALLPB020000513">
    <property type="protein sequence ID" value="KAL3808409.1"/>
    <property type="molecule type" value="Genomic_DNA"/>
</dbReference>
<evidence type="ECO:0000256" key="1">
    <source>
        <dbReference type="ARBA" id="ARBA00004474"/>
    </source>
</evidence>
<feature type="region of interest" description="Disordered" evidence="3">
    <location>
        <begin position="194"/>
        <end position="218"/>
    </location>
</feature>
<dbReference type="InterPro" id="IPR006843">
    <property type="entry name" value="PAP/fibrillin_dom"/>
</dbReference>
<feature type="domain" description="Plastid lipid-associated protein/fibrillin conserved" evidence="4">
    <location>
        <begin position="324"/>
        <end position="357"/>
    </location>
</feature>
<dbReference type="Proteomes" id="UP001530377">
    <property type="component" value="Unassembled WGS sequence"/>
</dbReference>
<dbReference type="GO" id="GO:0009536">
    <property type="term" value="C:plastid"/>
    <property type="evidence" value="ECO:0007669"/>
    <property type="project" value="UniProtKB-SubCell"/>
</dbReference>
<proteinExistence type="predicted"/>
<gene>
    <name evidence="5" type="ORF">ACHAXA_009850</name>
</gene>
<keyword evidence="2" id="KW-0934">Plastid</keyword>
<feature type="compositionally biased region" description="Basic and acidic residues" evidence="3">
    <location>
        <begin position="58"/>
        <end position="67"/>
    </location>
</feature>
<feature type="region of interest" description="Disordered" evidence="3">
    <location>
        <begin position="41"/>
        <end position="67"/>
    </location>
</feature>
<evidence type="ECO:0000313" key="6">
    <source>
        <dbReference type="Proteomes" id="UP001530377"/>
    </source>
</evidence>
<name>A0ABD3R707_9STRA</name>
<protein>
    <recommendedName>
        <fullName evidence="4">Plastid lipid-associated protein/fibrillin conserved domain-containing protein</fullName>
    </recommendedName>
</protein>
<dbReference type="PANTHER" id="PTHR31906">
    <property type="entry name" value="PLASTID-LIPID-ASSOCIATED PROTEIN 4, CHLOROPLASTIC-RELATED"/>
    <property type="match status" value="1"/>
</dbReference>
<feature type="compositionally biased region" description="Acidic residues" evidence="3">
    <location>
        <begin position="198"/>
        <end position="215"/>
    </location>
</feature>
<dbReference type="Pfam" id="PF04755">
    <property type="entry name" value="PAP_fibrillin"/>
    <property type="match status" value="2"/>
</dbReference>
<dbReference type="AlphaFoldDB" id="A0ABD3R707"/>
<keyword evidence="6" id="KW-1185">Reference proteome</keyword>
<feature type="domain" description="Plastid lipid-associated protein/fibrillin conserved" evidence="4">
    <location>
        <begin position="134"/>
        <end position="196"/>
    </location>
</feature>
<evidence type="ECO:0000256" key="2">
    <source>
        <dbReference type="ARBA" id="ARBA00022640"/>
    </source>
</evidence>
<evidence type="ECO:0000256" key="3">
    <source>
        <dbReference type="SAM" id="MobiDB-lite"/>
    </source>
</evidence>
<accession>A0ABD3R707</accession>
<comment type="subcellular location">
    <subcellularLocation>
        <location evidence="1">Plastid</location>
    </subcellularLocation>
</comment>
<comment type="caution">
    <text evidence="5">The sequence shown here is derived from an EMBL/GenBank/DDBJ whole genome shotgun (WGS) entry which is preliminary data.</text>
</comment>
<evidence type="ECO:0000259" key="4">
    <source>
        <dbReference type="Pfam" id="PF04755"/>
    </source>
</evidence>
<reference evidence="5 6" key="1">
    <citation type="submission" date="2024-10" db="EMBL/GenBank/DDBJ databases">
        <title>Updated reference genomes for cyclostephanoid diatoms.</title>
        <authorList>
            <person name="Roberts W.R."/>
            <person name="Alverson A.J."/>
        </authorList>
    </citation>
    <scope>NUCLEOTIDE SEQUENCE [LARGE SCALE GENOMIC DNA]</scope>
    <source>
        <strain evidence="5 6">AJA228-03</strain>
    </source>
</reference>
<organism evidence="5 6">
    <name type="scientific">Cyclostephanos tholiformis</name>
    <dbReference type="NCBI Taxonomy" id="382380"/>
    <lineage>
        <taxon>Eukaryota</taxon>
        <taxon>Sar</taxon>
        <taxon>Stramenopiles</taxon>
        <taxon>Ochrophyta</taxon>
        <taxon>Bacillariophyta</taxon>
        <taxon>Coscinodiscophyceae</taxon>
        <taxon>Thalassiosirophycidae</taxon>
        <taxon>Stephanodiscales</taxon>
        <taxon>Stephanodiscaceae</taxon>
        <taxon>Cyclostephanos</taxon>
    </lineage>
</organism>
<sequence>MAAVGQRRPPWSGVLLYIPADTTTYYPWRTRSTIDDDDEEVACGMESSKSSHRGPASSKKEQGRDVKAKRVGNHIVSLAMAVAASTIEGASAFNLPNAFFDIAGIFGLPPPSIASNVPVFANAVTRRLVDEETTRLLMTIADTGNGKYADVETQRRVLSIVRRLETLSPPSSTLLSDIDVARSTLDGDWSLRYTAPGEVDDDDCDDDDGDGDDDGVGGWVDVESSSFGDVESGITMRRFNGAGRVSGGGIPVDASNSVALQSFDVYKSRITNVISTGVGVVTVSGTYRRSDTVPLRAVVAFDTATIALDMGPTLDLSFLFDIRAMFKGTKEAGWLETTYVSDRVRIGRGNKGSLFVLTRDGDA</sequence>
<dbReference type="InterPro" id="IPR039633">
    <property type="entry name" value="PAP"/>
</dbReference>
<evidence type="ECO:0000313" key="5">
    <source>
        <dbReference type="EMBL" id="KAL3808409.1"/>
    </source>
</evidence>